<evidence type="ECO:0000256" key="6">
    <source>
        <dbReference type="SAM" id="Phobius"/>
    </source>
</evidence>
<dbReference type="PANTHER" id="PTHR10231">
    <property type="entry name" value="NUCLEOTIDE-SUGAR TRANSMEMBRANE TRANSPORTER"/>
    <property type="match status" value="1"/>
</dbReference>
<keyword evidence="5 6" id="KW-0472">Membrane</keyword>
<evidence type="ECO:0000256" key="3">
    <source>
        <dbReference type="ARBA" id="ARBA00022692"/>
    </source>
</evidence>
<dbReference type="Proteomes" id="UP001558713">
    <property type="component" value="Unassembled WGS sequence"/>
</dbReference>
<comment type="similarity">
    <text evidence="2">Belongs to the nucleotide-sugar transporter family. CMP-Sialate:CMP antiporter (TC 2.A.7.12) subfamily.</text>
</comment>
<keyword evidence="4 6" id="KW-1133">Transmembrane helix</keyword>
<feature type="transmembrane region" description="Helical" evidence="6">
    <location>
        <begin position="267"/>
        <end position="285"/>
    </location>
</feature>
<dbReference type="AlphaFoldDB" id="A0ABD1BA54"/>
<feature type="transmembrane region" description="Helical" evidence="6">
    <location>
        <begin position="137"/>
        <end position="156"/>
    </location>
</feature>
<evidence type="ECO:0000256" key="1">
    <source>
        <dbReference type="ARBA" id="ARBA00004141"/>
    </source>
</evidence>
<evidence type="ECO:0000256" key="4">
    <source>
        <dbReference type="ARBA" id="ARBA00022989"/>
    </source>
</evidence>
<feature type="transmembrane region" description="Helical" evidence="6">
    <location>
        <begin position="245"/>
        <end position="261"/>
    </location>
</feature>
<sequence length="298" mass="32115">MTKPNGAKSPSSMGPKVLFYSILLTFQYGAQPLISKRCIGKEVIVTSSVLTCEIVKVVCALILMARDGSLKGLSKEWTLMGSLTASGLPAAIYALQNSLLQISYRNLDSLTFSILNQTKIFFTALFTFIILRQKQSVQQIGALCLLIMAAVLLSVGEGSNKASSLCQWASQVKKHSSYLMTVEMSIVGSLCLLASTLKSPDGEAIKRYGFFHGWTALTLVPVISNALGGILVGLVTSHAGGVRKGFVIVSALLVTALLQFAFEGKPPSSYCLVALPLVMSSISLYQKYPYLDKKKKKV</sequence>
<evidence type="ECO:0000313" key="8">
    <source>
        <dbReference type="Proteomes" id="UP001558713"/>
    </source>
</evidence>
<evidence type="ECO:0000313" key="7">
    <source>
        <dbReference type="EMBL" id="KAL1215468.1"/>
    </source>
</evidence>
<feature type="transmembrane region" description="Helical" evidence="6">
    <location>
        <begin position="209"/>
        <end position="233"/>
    </location>
</feature>
<gene>
    <name evidence="7" type="ORF">V5N11_021894</name>
</gene>
<evidence type="ECO:0000256" key="5">
    <source>
        <dbReference type="ARBA" id="ARBA00023136"/>
    </source>
</evidence>
<dbReference type="EMBL" id="JBANAX010000285">
    <property type="protein sequence ID" value="KAL1215468.1"/>
    <property type="molecule type" value="Genomic_DNA"/>
</dbReference>
<dbReference type="Pfam" id="PF04142">
    <property type="entry name" value="Nuc_sug_transp"/>
    <property type="match status" value="2"/>
</dbReference>
<protein>
    <submittedName>
        <fullName evidence="7">UDP-N-acetylglucosamine transporter ROCK1</fullName>
    </submittedName>
</protein>
<name>A0ABD1BA54_CARAN</name>
<dbReference type="SUPFAM" id="SSF103481">
    <property type="entry name" value="Multidrug resistance efflux transporter EmrE"/>
    <property type="match status" value="1"/>
</dbReference>
<dbReference type="InterPro" id="IPR037185">
    <property type="entry name" value="EmrE-like"/>
</dbReference>
<dbReference type="GO" id="GO:0016020">
    <property type="term" value="C:membrane"/>
    <property type="evidence" value="ECO:0007669"/>
    <property type="project" value="UniProtKB-SubCell"/>
</dbReference>
<organism evidence="7 8">
    <name type="scientific">Cardamine amara subsp. amara</name>
    <dbReference type="NCBI Taxonomy" id="228776"/>
    <lineage>
        <taxon>Eukaryota</taxon>
        <taxon>Viridiplantae</taxon>
        <taxon>Streptophyta</taxon>
        <taxon>Embryophyta</taxon>
        <taxon>Tracheophyta</taxon>
        <taxon>Spermatophyta</taxon>
        <taxon>Magnoliopsida</taxon>
        <taxon>eudicotyledons</taxon>
        <taxon>Gunneridae</taxon>
        <taxon>Pentapetalae</taxon>
        <taxon>rosids</taxon>
        <taxon>malvids</taxon>
        <taxon>Brassicales</taxon>
        <taxon>Brassicaceae</taxon>
        <taxon>Cardamineae</taxon>
        <taxon>Cardamine</taxon>
    </lineage>
</organism>
<comment type="subcellular location">
    <subcellularLocation>
        <location evidence="1">Membrane</location>
        <topology evidence="1">Multi-pass membrane protein</topology>
    </subcellularLocation>
</comment>
<evidence type="ECO:0000256" key="2">
    <source>
        <dbReference type="ARBA" id="ARBA00006447"/>
    </source>
</evidence>
<feature type="transmembrane region" description="Helical" evidence="6">
    <location>
        <begin position="177"/>
        <end position="197"/>
    </location>
</feature>
<feature type="transmembrane region" description="Helical" evidence="6">
    <location>
        <begin position="43"/>
        <end position="65"/>
    </location>
</feature>
<comment type="caution">
    <text evidence="7">The sequence shown here is derived from an EMBL/GenBank/DDBJ whole genome shotgun (WGS) entry which is preliminary data.</text>
</comment>
<accession>A0ABD1BA54</accession>
<feature type="transmembrane region" description="Helical" evidence="6">
    <location>
        <begin position="107"/>
        <end position="131"/>
    </location>
</feature>
<keyword evidence="8" id="KW-1185">Reference proteome</keyword>
<proteinExistence type="inferred from homology"/>
<reference evidence="7 8" key="1">
    <citation type="submission" date="2024-04" db="EMBL/GenBank/DDBJ databases">
        <title>Genome assembly C_amara_ONT_v2.</title>
        <authorList>
            <person name="Yant L."/>
            <person name="Moore C."/>
            <person name="Slenker M."/>
        </authorList>
    </citation>
    <scope>NUCLEOTIDE SEQUENCE [LARGE SCALE GENOMIC DNA]</scope>
    <source>
        <tissue evidence="7">Leaf</tissue>
    </source>
</reference>
<dbReference type="InterPro" id="IPR007271">
    <property type="entry name" value="Nuc_sug_transpt"/>
</dbReference>
<keyword evidence="3 6" id="KW-0812">Transmembrane</keyword>
<feature type="transmembrane region" description="Helical" evidence="6">
    <location>
        <begin position="77"/>
        <end position="95"/>
    </location>
</feature>